<reference evidence="2 3" key="1">
    <citation type="submission" date="2018-06" db="EMBL/GenBank/DDBJ databases">
        <title>Comparative genomics reveals the genomic features of Rhizophagus irregularis, R. cerebriforme, R. diaphanum and Gigaspora rosea, and their symbiotic lifestyle signature.</title>
        <authorList>
            <person name="Morin E."/>
            <person name="San Clemente H."/>
            <person name="Chen E.C.H."/>
            <person name="De La Providencia I."/>
            <person name="Hainaut M."/>
            <person name="Kuo A."/>
            <person name="Kohler A."/>
            <person name="Murat C."/>
            <person name="Tang N."/>
            <person name="Roy S."/>
            <person name="Loubradou J."/>
            <person name="Henrissat B."/>
            <person name="Grigoriev I.V."/>
            <person name="Corradi N."/>
            <person name="Roux C."/>
            <person name="Martin F.M."/>
        </authorList>
    </citation>
    <scope>NUCLEOTIDE SEQUENCE [LARGE SCALE GENOMIC DNA]</scope>
    <source>
        <strain evidence="2 3">DAOM 227022</strain>
    </source>
</reference>
<organism evidence="2 3">
    <name type="scientific">Glomus cerebriforme</name>
    <dbReference type="NCBI Taxonomy" id="658196"/>
    <lineage>
        <taxon>Eukaryota</taxon>
        <taxon>Fungi</taxon>
        <taxon>Fungi incertae sedis</taxon>
        <taxon>Mucoromycota</taxon>
        <taxon>Glomeromycotina</taxon>
        <taxon>Glomeromycetes</taxon>
        <taxon>Glomerales</taxon>
        <taxon>Glomeraceae</taxon>
        <taxon>Glomus</taxon>
    </lineage>
</organism>
<dbReference type="InterPro" id="IPR011333">
    <property type="entry name" value="SKP1/BTB/POZ_sf"/>
</dbReference>
<accession>A0A397SR05</accession>
<sequence length="302" mass="35846">MPPKHQIYTDRAEFVRSLLNDSTTANILLRVDDFHIYAHTSILYCVSGFFKNLFKILIKEKENDFLFHDYSCNKDIAIIKLNEYKGQEKVELLYDSIDFQNFIAFLYGYPIETRDQDQLFVLAYLGSKHKFDVPELVDFCDNVLYELWNKKHWHVILKACKWLGLKKLRCRVLQHVYSQGELMFQRHAKKDLNEQDWQIMIVLTNGKDPCLNIDNILDGTYEDENSESEEEIESEANDDDINNLDDDMMMIDDENCSIDNEYDQSMEILMPDYEKFYKTSANDEHKHVHWGQSEIILINEDF</sequence>
<gene>
    <name evidence="2" type="ORF">C1645_740914</name>
</gene>
<dbReference type="SUPFAM" id="SSF54695">
    <property type="entry name" value="POZ domain"/>
    <property type="match status" value="1"/>
</dbReference>
<comment type="caution">
    <text evidence="2">The sequence shown here is derived from an EMBL/GenBank/DDBJ whole genome shotgun (WGS) entry which is preliminary data.</text>
</comment>
<feature type="domain" description="BTB" evidence="1">
    <location>
        <begin position="25"/>
        <end position="115"/>
    </location>
</feature>
<dbReference type="Gene3D" id="3.30.710.10">
    <property type="entry name" value="Potassium Channel Kv1.1, Chain A"/>
    <property type="match status" value="1"/>
</dbReference>
<dbReference type="AlphaFoldDB" id="A0A397SR05"/>
<evidence type="ECO:0000313" key="2">
    <source>
        <dbReference type="EMBL" id="RIA86367.1"/>
    </source>
</evidence>
<dbReference type="Proteomes" id="UP000265703">
    <property type="component" value="Unassembled WGS sequence"/>
</dbReference>
<dbReference type="InterPro" id="IPR000210">
    <property type="entry name" value="BTB/POZ_dom"/>
</dbReference>
<name>A0A397SR05_9GLOM</name>
<proteinExistence type="predicted"/>
<dbReference type="EMBL" id="QKYT01000368">
    <property type="protein sequence ID" value="RIA86367.1"/>
    <property type="molecule type" value="Genomic_DNA"/>
</dbReference>
<evidence type="ECO:0000259" key="1">
    <source>
        <dbReference type="PROSITE" id="PS50097"/>
    </source>
</evidence>
<protein>
    <recommendedName>
        <fullName evidence="1">BTB domain-containing protein</fullName>
    </recommendedName>
</protein>
<dbReference type="OrthoDB" id="2325218at2759"/>
<dbReference type="PROSITE" id="PS50097">
    <property type="entry name" value="BTB"/>
    <property type="match status" value="1"/>
</dbReference>
<evidence type="ECO:0000313" key="3">
    <source>
        <dbReference type="Proteomes" id="UP000265703"/>
    </source>
</evidence>
<keyword evidence="3" id="KW-1185">Reference proteome</keyword>